<dbReference type="PROSITE" id="PS50022">
    <property type="entry name" value="FA58C_3"/>
    <property type="match status" value="1"/>
</dbReference>
<evidence type="ECO:0000313" key="4">
    <source>
        <dbReference type="Proteomes" id="UP000235914"/>
    </source>
</evidence>
<accession>A0AAP8NL29</accession>
<dbReference type="AlphaFoldDB" id="A0AAP8NL29"/>
<evidence type="ECO:0000313" key="3">
    <source>
        <dbReference type="EMBL" id="PNC56237.1"/>
    </source>
</evidence>
<dbReference type="InterPro" id="IPR008979">
    <property type="entry name" value="Galactose-bd-like_sf"/>
</dbReference>
<dbReference type="Gene3D" id="2.60.120.260">
    <property type="entry name" value="Galactose-binding domain-like"/>
    <property type="match status" value="1"/>
</dbReference>
<evidence type="ECO:0000259" key="2">
    <source>
        <dbReference type="PROSITE" id="PS50022"/>
    </source>
</evidence>
<dbReference type="EMBL" id="PJKN01000003">
    <property type="protein sequence ID" value="PNC56237.1"/>
    <property type="molecule type" value="Genomic_DNA"/>
</dbReference>
<dbReference type="InterPro" id="IPR025150">
    <property type="entry name" value="GH123_cat"/>
</dbReference>
<proteinExistence type="predicted"/>
<dbReference type="Proteomes" id="UP000235914">
    <property type="component" value="Unassembled WGS sequence"/>
</dbReference>
<comment type="caution">
    <text evidence="3">The sequence shown here is derived from an EMBL/GenBank/DDBJ whole genome shotgun (WGS) entry which is preliminary data.</text>
</comment>
<dbReference type="InterPro" id="IPR000421">
    <property type="entry name" value="FA58C"/>
</dbReference>
<dbReference type="Pfam" id="PF13320">
    <property type="entry name" value="GH123_cat"/>
    <property type="match status" value="1"/>
</dbReference>
<gene>
    <name evidence="3" type="ORF">CXU09_06315</name>
</gene>
<feature type="domain" description="F5/8 type C" evidence="2">
    <location>
        <begin position="46"/>
        <end position="191"/>
    </location>
</feature>
<dbReference type="SUPFAM" id="SSF49785">
    <property type="entry name" value="Galactose-binding domain-like"/>
    <property type="match status" value="1"/>
</dbReference>
<name>A0AAP8NL29_9BACT</name>
<reference evidence="3 4" key="1">
    <citation type="journal article" date="2017" name="BMC Genomics">
        <title>Genome sequencing of 39 Akkermansia muciniphila isolates reveals its population structure, genomic and functional diverisity, and global distribution in mammalian gut microbiotas.</title>
        <authorList>
            <person name="Guo X."/>
            <person name="Li S."/>
            <person name="Zhang J."/>
            <person name="Wu F."/>
            <person name="Li X."/>
            <person name="Wu D."/>
            <person name="Zhang M."/>
            <person name="Ou Z."/>
            <person name="Jie Z."/>
            <person name="Yan Q."/>
            <person name="Li P."/>
            <person name="Yi J."/>
            <person name="Peng Y."/>
        </authorList>
    </citation>
    <scope>NUCLEOTIDE SEQUENCE [LARGE SCALE GENOMIC DNA]</scope>
    <source>
        <strain evidence="3 4">GP43</strain>
    </source>
</reference>
<organism evidence="3 4">
    <name type="scientific">Akkermansia muciniphila</name>
    <dbReference type="NCBI Taxonomy" id="239935"/>
    <lineage>
        <taxon>Bacteria</taxon>
        <taxon>Pseudomonadati</taxon>
        <taxon>Verrucomicrobiota</taxon>
        <taxon>Verrucomicrobiia</taxon>
        <taxon>Verrucomicrobiales</taxon>
        <taxon>Akkermansiaceae</taxon>
        <taxon>Akkermansia</taxon>
    </lineage>
</organism>
<evidence type="ECO:0000256" key="1">
    <source>
        <dbReference type="SAM" id="SignalP"/>
    </source>
</evidence>
<dbReference type="Pfam" id="PF22680">
    <property type="entry name" value="Glyco_hydro_123_N_2"/>
    <property type="match status" value="1"/>
</dbReference>
<protein>
    <recommendedName>
        <fullName evidence="2">F5/8 type C domain-containing protein</fullName>
    </recommendedName>
</protein>
<sequence length="722" mass="80452">MKENEIPARNMRMRCLFFPLCSVIALTSFVQAQSLERHPLYEPALVSAGTPGDAGNLFAGAKVTASGHYGSDRPELAVDGQTNNAGKYWGCEGIPVWLQIDMGKPRTLSALHVWPYWEGGRIYKYKIEGSEDGKNWKMLADQSSNSIAATPEGVPFKFNPQTVRYVKITFLGNSAGNEKGGHLVEIKGYGPDAALSLQAAAVKDYDRIPYNGAPGQEMLQDAVRLSGWRGERAGGQIAVWSSQAQPQLSASCAGVKNAAGQIIPVRTAMIRYTRGGNRLISDIIGSENSCDLQAGGVRPVWVEVNIPPSAKPGVYKGKVVVSAESGSPVSVPVILEVAPESLPAPAHWQVHLDLWQHPQAVARWHDVEPWSPEHFALMKPVMKRLADAGQKAITCSLIDEAWNAQTYDWFPPMIEWVKGKNGTMRWNYANFDKWVSFMMNEVGVKGQISCYTMIPWNMKIRYLDEATGKYKFLDLKPNDPSYEAIWGPFLTDFRKHVKSKGWLGKTCIGLDERPDAMVRAAKNVLDKYAPEFKIVSAVNRPTAMTRDVYDVSPVIDHAGTVTGDLLAQRKKEGKKTTFYVCVHPKKPNTFTISPLAEAEWLPLFAAANHLDGFLRWAYNSWNRNPFEKTDFGNWPAGDCYLVYPGNLSSLRFEKLRDGLEEFEKVNILRARAAKNPKAKAAVARMDEELSKLFTVEKSRGNSHEEDVRKAREIIRKTTEISR</sequence>
<feature type="signal peptide" evidence="1">
    <location>
        <begin position="1"/>
        <end position="32"/>
    </location>
</feature>
<keyword evidence="1" id="KW-0732">Signal</keyword>
<dbReference type="InterPro" id="IPR053850">
    <property type="entry name" value="Glyco_hydro_123_N_2"/>
</dbReference>
<dbReference type="Pfam" id="PF00754">
    <property type="entry name" value="F5_F8_type_C"/>
    <property type="match status" value="1"/>
</dbReference>
<feature type="chain" id="PRO_5042874761" description="F5/8 type C domain-containing protein" evidence="1">
    <location>
        <begin position="33"/>
        <end position="722"/>
    </location>
</feature>